<feature type="compositionally biased region" description="Polar residues" evidence="1">
    <location>
        <begin position="9"/>
        <end position="44"/>
    </location>
</feature>
<evidence type="ECO:0000313" key="3">
    <source>
        <dbReference type="Proteomes" id="UP000236319"/>
    </source>
</evidence>
<keyword evidence="2" id="KW-0687">Ribonucleoprotein</keyword>
<evidence type="ECO:0000256" key="1">
    <source>
        <dbReference type="SAM" id="MobiDB-lite"/>
    </source>
</evidence>
<feature type="compositionally biased region" description="Low complexity" evidence="1">
    <location>
        <begin position="187"/>
        <end position="216"/>
    </location>
</feature>
<protein>
    <submittedName>
        <fullName evidence="2">Small nuclear ribonucleoprotein, putative</fullName>
    </submittedName>
</protein>
<name>A0A2H6KGF6_9APIC</name>
<keyword evidence="3" id="KW-1185">Reference proteome</keyword>
<dbReference type="EMBL" id="BDSA01000004">
    <property type="protein sequence ID" value="GBE62082.1"/>
    <property type="molecule type" value="Genomic_DNA"/>
</dbReference>
<dbReference type="GO" id="GO:1990904">
    <property type="term" value="C:ribonucleoprotein complex"/>
    <property type="evidence" value="ECO:0007669"/>
    <property type="project" value="UniProtKB-KW"/>
</dbReference>
<organism evidence="2 3">
    <name type="scientific">Babesia ovata</name>
    <dbReference type="NCBI Taxonomy" id="189622"/>
    <lineage>
        <taxon>Eukaryota</taxon>
        <taxon>Sar</taxon>
        <taxon>Alveolata</taxon>
        <taxon>Apicomplexa</taxon>
        <taxon>Aconoidasida</taxon>
        <taxon>Piroplasmida</taxon>
        <taxon>Babesiidae</taxon>
        <taxon>Babesia</taxon>
    </lineage>
</organism>
<gene>
    <name evidence="2" type="ORF">BOVATA_035750</name>
</gene>
<dbReference type="Proteomes" id="UP000236319">
    <property type="component" value="Unassembled WGS sequence"/>
</dbReference>
<accession>A0A2H6KGF6</accession>
<comment type="caution">
    <text evidence="2">The sequence shown here is derived from an EMBL/GenBank/DDBJ whole genome shotgun (WGS) entry which is preliminary data.</text>
</comment>
<proteinExistence type="predicted"/>
<evidence type="ECO:0000313" key="2">
    <source>
        <dbReference type="EMBL" id="GBE62082.1"/>
    </source>
</evidence>
<dbReference type="VEuPathDB" id="PiroplasmaDB:BOVATA_035750"/>
<sequence length="228" mass="24559">MEANRKNHSQAQGSRDASQKNDASPSTPTTGANNTGTRRSGSGSHNHKNEAVEALRGPDAYKYIGVQVHIELTTGEHIKGELYCADLQRSPTIIISEFRPYGCDAAAEGNNERNGHPLYIVHAQSIARFEALGPLNSSIDDIPRISPEQLAEAKATIARFDEEVTPKKGQHEGQQRSNYNKKWYPRSSGQNSGQGSNADNNNNQGQGNRANAGYAASGNSEGGRRSAS</sequence>
<dbReference type="RefSeq" id="XP_028868325.1">
    <property type="nucleotide sequence ID" value="XM_029012492.1"/>
</dbReference>
<dbReference type="OrthoDB" id="359783at2759"/>
<feature type="region of interest" description="Disordered" evidence="1">
    <location>
        <begin position="1"/>
        <end position="48"/>
    </location>
</feature>
<feature type="region of interest" description="Disordered" evidence="1">
    <location>
        <begin position="161"/>
        <end position="228"/>
    </location>
</feature>
<dbReference type="AlphaFoldDB" id="A0A2H6KGF6"/>
<feature type="compositionally biased region" description="Basic and acidic residues" evidence="1">
    <location>
        <begin position="161"/>
        <end position="174"/>
    </location>
</feature>
<dbReference type="GeneID" id="39875852"/>
<reference evidence="2 3" key="1">
    <citation type="journal article" date="2017" name="BMC Genomics">
        <title>Whole-genome assembly of Babesia ovata and comparative genomics between closely related pathogens.</title>
        <authorList>
            <person name="Yamagishi J."/>
            <person name="Asada M."/>
            <person name="Hakimi H."/>
            <person name="Tanaka T.Q."/>
            <person name="Sugimoto C."/>
            <person name="Kawazu S."/>
        </authorList>
    </citation>
    <scope>NUCLEOTIDE SEQUENCE [LARGE SCALE GENOMIC DNA]</scope>
    <source>
        <strain evidence="2 3">Miyake</strain>
    </source>
</reference>